<dbReference type="InterPro" id="IPR018490">
    <property type="entry name" value="cNMP-bd_dom_sf"/>
</dbReference>
<dbReference type="Proteomes" id="UP000000377">
    <property type="component" value="Chromosome"/>
</dbReference>
<evidence type="ECO:0000256" key="2">
    <source>
        <dbReference type="ARBA" id="ARBA00023125"/>
    </source>
</evidence>
<evidence type="ECO:0000259" key="5">
    <source>
        <dbReference type="PROSITE" id="PS51063"/>
    </source>
</evidence>
<dbReference type="SMART" id="SM00100">
    <property type="entry name" value="cNMP"/>
    <property type="match status" value="1"/>
</dbReference>
<gene>
    <name evidence="6" type="ordered locus">SBI_03215</name>
</gene>
<dbReference type="PROSITE" id="PS50042">
    <property type="entry name" value="CNMP_BINDING_3"/>
    <property type="match status" value="1"/>
</dbReference>
<sequence>MSLFEGGRPFLDALPAQDRRALLALGRHRTYEPSQIVLREHDRTTFVVAITSGWATVSVETERGIRLILALRGAGEVVGDQAAVDYGSRSATVTALGRLEAVVVSGDRFRAYLAARPAATVLIMRQLSSRLRSSDGERRSLASEKVLQRLAARLVELAERTGRPEADGGISVDLPLPQHDIAAAVGSTREAVAKALRLLRDQGVVQTASRRFVVVDTALLRLLAEGRATG</sequence>
<evidence type="ECO:0000256" key="3">
    <source>
        <dbReference type="ARBA" id="ARBA00023163"/>
    </source>
</evidence>
<keyword evidence="2" id="KW-0238">DNA-binding</keyword>
<evidence type="ECO:0000313" key="6">
    <source>
        <dbReference type="EMBL" id="ADI06336.1"/>
    </source>
</evidence>
<dbReference type="AlphaFoldDB" id="D7C8E7"/>
<dbReference type="EMBL" id="CP002047">
    <property type="protein sequence ID" value="ADI06336.1"/>
    <property type="molecule type" value="Genomic_DNA"/>
</dbReference>
<feature type="domain" description="HTH crp-type" evidence="5">
    <location>
        <begin position="144"/>
        <end position="218"/>
    </location>
</feature>
<dbReference type="GO" id="GO:0005829">
    <property type="term" value="C:cytosol"/>
    <property type="evidence" value="ECO:0007669"/>
    <property type="project" value="TreeGrafter"/>
</dbReference>
<protein>
    <submittedName>
        <fullName evidence="6">Crp/Fnr family transcriptional regulator</fullName>
    </submittedName>
</protein>
<dbReference type="Pfam" id="PF13545">
    <property type="entry name" value="HTH_Crp_2"/>
    <property type="match status" value="1"/>
</dbReference>
<dbReference type="InterPro" id="IPR036390">
    <property type="entry name" value="WH_DNA-bd_sf"/>
</dbReference>
<dbReference type="HOGENOM" id="CLU_075053_3_0_11"/>
<feature type="domain" description="Cyclic nucleotide-binding" evidence="4">
    <location>
        <begin position="10"/>
        <end position="113"/>
    </location>
</feature>
<evidence type="ECO:0000313" key="7">
    <source>
        <dbReference type="Proteomes" id="UP000000377"/>
    </source>
</evidence>
<dbReference type="GO" id="GO:0003700">
    <property type="term" value="F:DNA-binding transcription factor activity"/>
    <property type="evidence" value="ECO:0007669"/>
    <property type="project" value="TreeGrafter"/>
</dbReference>
<reference evidence="6 7" key="1">
    <citation type="journal article" date="2010" name="J. Bacteriol.">
        <title>Genome sequence of the milbemycin-producing bacterium Streptomyces bingchenggensis.</title>
        <authorList>
            <person name="Wang X.J."/>
            <person name="Yan Y.J."/>
            <person name="Zhang B."/>
            <person name="An J."/>
            <person name="Wang J.J."/>
            <person name="Tian J."/>
            <person name="Jiang L."/>
            <person name="Chen Y.H."/>
            <person name="Huang S.X."/>
            <person name="Yin M."/>
            <person name="Zhang J."/>
            <person name="Gao A.L."/>
            <person name="Liu C.X."/>
            <person name="Zhu Z.X."/>
            <person name="Xiang W.S."/>
        </authorList>
    </citation>
    <scope>NUCLEOTIDE SEQUENCE [LARGE SCALE GENOMIC DNA]</scope>
    <source>
        <strain evidence="6 7">BCW-1</strain>
    </source>
</reference>
<dbReference type="SMART" id="SM00419">
    <property type="entry name" value="HTH_CRP"/>
    <property type="match status" value="1"/>
</dbReference>
<dbReference type="PANTHER" id="PTHR24567">
    <property type="entry name" value="CRP FAMILY TRANSCRIPTIONAL REGULATORY PROTEIN"/>
    <property type="match status" value="1"/>
</dbReference>
<dbReference type="STRING" id="749414.SBI_03215"/>
<keyword evidence="7" id="KW-1185">Reference proteome</keyword>
<dbReference type="PANTHER" id="PTHR24567:SF68">
    <property type="entry name" value="DNA-BINDING TRANSCRIPTIONAL DUAL REGULATOR CRP"/>
    <property type="match status" value="1"/>
</dbReference>
<dbReference type="InterPro" id="IPR014710">
    <property type="entry name" value="RmlC-like_jellyroll"/>
</dbReference>
<evidence type="ECO:0000256" key="1">
    <source>
        <dbReference type="ARBA" id="ARBA00023015"/>
    </source>
</evidence>
<dbReference type="PROSITE" id="PS51063">
    <property type="entry name" value="HTH_CRP_2"/>
    <property type="match status" value="1"/>
</dbReference>
<keyword evidence="1" id="KW-0805">Transcription regulation</keyword>
<dbReference type="Gene3D" id="2.60.120.10">
    <property type="entry name" value="Jelly Rolls"/>
    <property type="match status" value="1"/>
</dbReference>
<dbReference type="eggNOG" id="COG0664">
    <property type="taxonomic scope" value="Bacteria"/>
</dbReference>
<dbReference type="InterPro" id="IPR000595">
    <property type="entry name" value="cNMP-bd_dom"/>
</dbReference>
<dbReference type="GO" id="GO:0003677">
    <property type="term" value="F:DNA binding"/>
    <property type="evidence" value="ECO:0007669"/>
    <property type="project" value="UniProtKB-KW"/>
</dbReference>
<dbReference type="SUPFAM" id="SSF51206">
    <property type="entry name" value="cAMP-binding domain-like"/>
    <property type="match status" value="1"/>
</dbReference>
<dbReference type="InterPro" id="IPR036388">
    <property type="entry name" value="WH-like_DNA-bd_sf"/>
</dbReference>
<dbReference type="Gene3D" id="1.10.10.10">
    <property type="entry name" value="Winged helix-like DNA-binding domain superfamily/Winged helix DNA-binding domain"/>
    <property type="match status" value="1"/>
</dbReference>
<dbReference type="CDD" id="cd00038">
    <property type="entry name" value="CAP_ED"/>
    <property type="match status" value="1"/>
</dbReference>
<accession>D7C8E7</accession>
<dbReference type="InterPro" id="IPR050397">
    <property type="entry name" value="Env_Response_Regulators"/>
</dbReference>
<dbReference type="InterPro" id="IPR012318">
    <property type="entry name" value="HTH_CRP"/>
</dbReference>
<name>D7C8E7_STRBB</name>
<dbReference type="SUPFAM" id="SSF46785">
    <property type="entry name" value="Winged helix' DNA-binding domain"/>
    <property type="match status" value="1"/>
</dbReference>
<dbReference type="PATRIC" id="fig|749414.3.peg.3333"/>
<dbReference type="Pfam" id="PF00027">
    <property type="entry name" value="cNMP_binding"/>
    <property type="match status" value="1"/>
</dbReference>
<dbReference type="RefSeq" id="WP_014175813.1">
    <property type="nucleotide sequence ID" value="NC_016582.1"/>
</dbReference>
<organism evidence="6 7">
    <name type="scientific">Streptomyces bingchenggensis (strain BCW-1)</name>
    <dbReference type="NCBI Taxonomy" id="749414"/>
    <lineage>
        <taxon>Bacteria</taxon>
        <taxon>Bacillati</taxon>
        <taxon>Actinomycetota</taxon>
        <taxon>Actinomycetes</taxon>
        <taxon>Kitasatosporales</taxon>
        <taxon>Streptomycetaceae</taxon>
        <taxon>Streptomyces</taxon>
    </lineage>
</organism>
<proteinExistence type="predicted"/>
<dbReference type="KEGG" id="sbh:SBI_03215"/>
<keyword evidence="3" id="KW-0804">Transcription</keyword>
<evidence type="ECO:0000259" key="4">
    <source>
        <dbReference type="PROSITE" id="PS50042"/>
    </source>
</evidence>